<keyword evidence="1" id="KW-0812">Transmembrane</keyword>
<protein>
    <submittedName>
        <fullName evidence="2">Uncharacterized protein</fullName>
    </submittedName>
</protein>
<keyword evidence="1" id="KW-1133">Transmembrane helix</keyword>
<proteinExistence type="predicted"/>
<reference evidence="2" key="1">
    <citation type="journal article" date="2023" name="Front. Microbiol.">
        <title>Genomic-based phylogenetic and metabolic analyses of the genus Natronomonas, and description of Natronomonas aquatica sp. nov.</title>
        <authorList>
            <person name="Garcia-Roldan A."/>
            <person name="Duran-Viseras A."/>
            <person name="de la Haba R.R."/>
            <person name="Corral P."/>
            <person name="Sanchez-Porro C."/>
            <person name="Ventosa A."/>
        </authorList>
    </citation>
    <scope>NUCLEOTIDE SEQUENCE</scope>
    <source>
        <strain evidence="2">F2-12</strain>
    </source>
</reference>
<gene>
    <name evidence="2" type="ORF">KM295_14175</name>
</gene>
<evidence type="ECO:0000313" key="2">
    <source>
        <dbReference type="EMBL" id="MCQ4334602.1"/>
    </source>
</evidence>
<keyword evidence="3" id="KW-1185">Reference proteome</keyword>
<evidence type="ECO:0000256" key="1">
    <source>
        <dbReference type="SAM" id="Phobius"/>
    </source>
</evidence>
<organism evidence="2 3">
    <name type="scientific">Natronomonas aquatica</name>
    <dbReference type="NCBI Taxonomy" id="2841590"/>
    <lineage>
        <taxon>Archaea</taxon>
        <taxon>Methanobacteriati</taxon>
        <taxon>Methanobacteriota</taxon>
        <taxon>Stenosarchaea group</taxon>
        <taxon>Halobacteria</taxon>
        <taxon>Halobacteriales</taxon>
        <taxon>Natronomonadaceae</taxon>
        <taxon>Natronomonas</taxon>
    </lineage>
</organism>
<accession>A0A9R1CVP9</accession>
<name>A0A9R1CVP9_9EURY</name>
<evidence type="ECO:0000313" key="3">
    <source>
        <dbReference type="Proteomes" id="UP001139494"/>
    </source>
</evidence>
<dbReference type="RefSeq" id="WP_256030664.1">
    <property type="nucleotide sequence ID" value="NZ_JAHLKM010000030.1"/>
</dbReference>
<feature type="transmembrane region" description="Helical" evidence="1">
    <location>
        <begin position="7"/>
        <end position="30"/>
    </location>
</feature>
<dbReference type="EMBL" id="JAHLKM010000030">
    <property type="protein sequence ID" value="MCQ4334602.1"/>
    <property type="molecule type" value="Genomic_DNA"/>
</dbReference>
<sequence>MFGAYIRAVLTIGIAVLAAAILETVGGFLLPHVGPQNGYLYKAFNGVIENALFIMLVGIAAALIARSVVESKSGVR</sequence>
<dbReference type="Proteomes" id="UP001139494">
    <property type="component" value="Unassembled WGS sequence"/>
</dbReference>
<feature type="transmembrane region" description="Helical" evidence="1">
    <location>
        <begin position="50"/>
        <end position="69"/>
    </location>
</feature>
<comment type="caution">
    <text evidence="2">The sequence shown here is derived from an EMBL/GenBank/DDBJ whole genome shotgun (WGS) entry which is preliminary data.</text>
</comment>
<dbReference type="AlphaFoldDB" id="A0A9R1CVP9"/>
<keyword evidence="1" id="KW-0472">Membrane</keyword>